<gene>
    <name evidence="1" type="ORF">G5I_12230</name>
</gene>
<organism evidence="2">
    <name type="scientific">Acromyrmex echinatior</name>
    <name type="common">Panamanian leafcutter ant</name>
    <name type="synonym">Acromyrmex octospinosus echinatior</name>
    <dbReference type="NCBI Taxonomy" id="103372"/>
    <lineage>
        <taxon>Eukaryota</taxon>
        <taxon>Metazoa</taxon>
        <taxon>Ecdysozoa</taxon>
        <taxon>Arthropoda</taxon>
        <taxon>Hexapoda</taxon>
        <taxon>Insecta</taxon>
        <taxon>Pterygota</taxon>
        <taxon>Neoptera</taxon>
        <taxon>Endopterygota</taxon>
        <taxon>Hymenoptera</taxon>
        <taxon>Apocrita</taxon>
        <taxon>Aculeata</taxon>
        <taxon>Formicoidea</taxon>
        <taxon>Formicidae</taxon>
        <taxon>Myrmicinae</taxon>
        <taxon>Acromyrmex</taxon>
    </lineage>
</organism>
<dbReference type="Proteomes" id="UP000007755">
    <property type="component" value="Unassembled WGS sequence"/>
</dbReference>
<accession>F4X1R6</accession>
<proteinExistence type="predicted"/>
<evidence type="ECO:0000313" key="2">
    <source>
        <dbReference type="Proteomes" id="UP000007755"/>
    </source>
</evidence>
<dbReference type="EMBL" id="GL888549">
    <property type="protein sequence ID" value="EGI59612.1"/>
    <property type="molecule type" value="Genomic_DNA"/>
</dbReference>
<dbReference type="InParanoid" id="F4X1R6"/>
<sequence>MCSSLKVKWGADSQSHLNLIIEFNMADDMFVYCHLTQSQISSPYEGRDFIPASPKNTCNDISQGRHYSFVKRRVELQIPIIVDATS</sequence>
<evidence type="ECO:0000313" key="1">
    <source>
        <dbReference type="EMBL" id="EGI59612.1"/>
    </source>
</evidence>
<keyword evidence="2" id="KW-1185">Reference proteome</keyword>
<name>F4X1R6_ACREC</name>
<dbReference type="AlphaFoldDB" id="F4X1R6"/>
<reference evidence="1" key="1">
    <citation type="submission" date="2011-02" db="EMBL/GenBank/DDBJ databases">
        <title>The genome of the leaf-cutting ant Acromyrmex echinatior suggests key adaptations to social evolution and fungus farming.</title>
        <authorList>
            <person name="Nygaard S."/>
            <person name="Zhang G."/>
        </authorList>
    </citation>
    <scope>NUCLEOTIDE SEQUENCE</scope>
</reference>
<protein>
    <submittedName>
        <fullName evidence="1">Uncharacterized protein</fullName>
    </submittedName>
</protein>